<feature type="compositionally biased region" description="Basic and acidic residues" evidence="1">
    <location>
        <begin position="20"/>
        <end position="43"/>
    </location>
</feature>
<dbReference type="RefSeq" id="WP_189174069.1">
    <property type="nucleotide sequence ID" value="NZ_BMNG01000005.1"/>
</dbReference>
<sequence length="290" mass="30608">MTPGDGYADQAAAAWQRAAAARERASRADDSARRHDEWAREPGRELHEDLAAALRTTAACHRSSAQLQEGFARRMTRWAQGRGARPQFMTGVAEACGTPSAALTLVDSGQGQLAVAASDEVARAAQELEFILGEGPTRDATATGRTVVATHMVLEERWPCCGPALTALGVREVAAVPLSTPDVSDVCLGALAVFDPRPGLVGSQAFAEIVGALTRTVLLDPDADPELYGGTDHRDVVQQAAGMVSVHIGRRVDDALALVKARAFSLGMPLETFARGIVSGDFRLTPEGRS</sequence>
<organism evidence="2 3">
    <name type="scientific">Streptomyces lasiicapitis</name>
    <dbReference type="NCBI Taxonomy" id="1923961"/>
    <lineage>
        <taxon>Bacteria</taxon>
        <taxon>Bacillati</taxon>
        <taxon>Actinomycetota</taxon>
        <taxon>Actinomycetes</taxon>
        <taxon>Kitasatosporales</taxon>
        <taxon>Streptomycetaceae</taxon>
        <taxon>Streptomyces</taxon>
    </lineage>
</organism>
<protein>
    <recommendedName>
        <fullName evidence="4">GAF domain-containing protein</fullName>
    </recommendedName>
</protein>
<dbReference type="Gene3D" id="3.30.450.40">
    <property type="match status" value="1"/>
</dbReference>
<evidence type="ECO:0000313" key="3">
    <source>
        <dbReference type="Proteomes" id="UP000656881"/>
    </source>
</evidence>
<evidence type="ECO:0008006" key="4">
    <source>
        <dbReference type="Google" id="ProtNLM"/>
    </source>
</evidence>
<evidence type="ECO:0000256" key="1">
    <source>
        <dbReference type="SAM" id="MobiDB-lite"/>
    </source>
</evidence>
<evidence type="ECO:0000313" key="2">
    <source>
        <dbReference type="EMBL" id="GGO43278.1"/>
    </source>
</evidence>
<dbReference type="SUPFAM" id="SSF55781">
    <property type="entry name" value="GAF domain-like"/>
    <property type="match status" value="1"/>
</dbReference>
<name>A0ABQ2LX37_9ACTN</name>
<feature type="region of interest" description="Disordered" evidence="1">
    <location>
        <begin position="1"/>
        <end position="43"/>
    </location>
</feature>
<reference evidence="3" key="1">
    <citation type="journal article" date="2019" name="Int. J. Syst. Evol. Microbiol.">
        <title>The Global Catalogue of Microorganisms (GCM) 10K type strain sequencing project: providing services to taxonomists for standard genome sequencing and annotation.</title>
        <authorList>
            <consortium name="The Broad Institute Genomics Platform"/>
            <consortium name="The Broad Institute Genome Sequencing Center for Infectious Disease"/>
            <person name="Wu L."/>
            <person name="Ma J."/>
        </authorList>
    </citation>
    <scope>NUCLEOTIDE SEQUENCE [LARGE SCALE GENOMIC DNA]</scope>
    <source>
        <strain evidence="3">CGMCC 4.7349</strain>
    </source>
</reference>
<comment type="caution">
    <text evidence="2">The sequence shown here is derived from an EMBL/GenBank/DDBJ whole genome shotgun (WGS) entry which is preliminary data.</text>
</comment>
<gene>
    <name evidence="2" type="ORF">GCM10012286_26750</name>
</gene>
<dbReference type="Proteomes" id="UP000656881">
    <property type="component" value="Unassembled WGS sequence"/>
</dbReference>
<keyword evidence="3" id="KW-1185">Reference proteome</keyword>
<feature type="compositionally biased region" description="Low complexity" evidence="1">
    <location>
        <begin position="8"/>
        <end position="19"/>
    </location>
</feature>
<dbReference type="InterPro" id="IPR029016">
    <property type="entry name" value="GAF-like_dom_sf"/>
</dbReference>
<accession>A0ABQ2LX37</accession>
<dbReference type="EMBL" id="BMNG01000005">
    <property type="protein sequence ID" value="GGO43278.1"/>
    <property type="molecule type" value="Genomic_DNA"/>
</dbReference>
<proteinExistence type="predicted"/>